<organism evidence="2 3">
    <name type="scientific">Ruminococcus albus SY3</name>
    <dbReference type="NCBI Taxonomy" id="1341156"/>
    <lineage>
        <taxon>Bacteria</taxon>
        <taxon>Bacillati</taxon>
        <taxon>Bacillota</taxon>
        <taxon>Clostridia</taxon>
        <taxon>Eubacteriales</taxon>
        <taxon>Oscillospiraceae</taxon>
        <taxon>Ruminococcus</taxon>
    </lineage>
</organism>
<dbReference type="EMBL" id="JEOB01000004">
    <property type="protein sequence ID" value="EXM37449.1"/>
    <property type="molecule type" value="Genomic_DNA"/>
</dbReference>
<sequence length="469" mass="52491">MNRRSMIATGAALVLLLGGAGGAYYYVDHKKSSEEAAEKAETDSLKLMEFDSNDVNAIDITTAEGYFKIKQEENGEWTIEDSDYPYKFTPYSYQMNVIASAMSRLKADHKADVKKEDLGKYGLDDPVTVVCHTADKDYTVYVGSSSVTDEFCYVMLPDDDTVYCIDNATGLELSGDIAKLCDPYVLECVDNDIMRFALVHNGEVVYDLSRNEDNTAIWSFNGPVTDVSIDAITVNTILTNMVRIERADFECFTKDEAELAKHGLDDPAYTFTVETSDKTITLEFPEISEDDEKVWCYDADTYELCTISSGNAAFLSGKWQDLTTKQVMSVSFYDAISLEIEVDGEKHILDIDRENSAYTFDDIDVMSKGNEEAAKDFEYLYASVSEIKHGDFREDIPEKMGEPTCTFTYTLTDGTKRKLELVPIDDSNYWAYTDGRCIGMTVERSAIDGTNGCLSFIEKLNADLGIENK</sequence>
<proteinExistence type="predicted"/>
<dbReference type="RefSeq" id="WP_037288836.1">
    <property type="nucleotide sequence ID" value="NZ_JEOB01000004.1"/>
</dbReference>
<evidence type="ECO:0000259" key="1">
    <source>
        <dbReference type="Pfam" id="PF14238"/>
    </source>
</evidence>
<evidence type="ECO:0000313" key="3">
    <source>
        <dbReference type="Proteomes" id="UP000021369"/>
    </source>
</evidence>
<comment type="caution">
    <text evidence="2">The sequence shown here is derived from an EMBL/GenBank/DDBJ whole genome shotgun (WGS) entry which is preliminary data.</text>
</comment>
<dbReference type="Pfam" id="PF14238">
    <property type="entry name" value="DUF4340"/>
    <property type="match status" value="1"/>
</dbReference>
<name>A0A011UA34_RUMAL</name>
<evidence type="ECO:0000313" key="2">
    <source>
        <dbReference type="EMBL" id="EXM37449.1"/>
    </source>
</evidence>
<keyword evidence="3" id="KW-1185">Reference proteome</keyword>
<accession>A0A011UA34</accession>
<dbReference type="AlphaFoldDB" id="A0A011UA34"/>
<dbReference type="Proteomes" id="UP000021369">
    <property type="component" value="Unassembled WGS sequence"/>
</dbReference>
<gene>
    <name evidence="2" type="ORF">RASY3_12680</name>
</gene>
<reference evidence="2 3" key="1">
    <citation type="submission" date="2013-06" db="EMBL/GenBank/DDBJ databases">
        <title>Rumen cellulosomics: divergent fiber-degrading strategies revealed by comparative genome-wide analysis of six Ruminococcal strains.</title>
        <authorList>
            <person name="Dassa B."/>
            <person name="Borovok I."/>
            <person name="Lamed R."/>
            <person name="Flint H."/>
            <person name="Yeoman C.J."/>
            <person name="White B."/>
            <person name="Bayer E.A."/>
        </authorList>
    </citation>
    <scope>NUCLEOTIDE SEQUENCE [LARGE SCALE GENOMIC DNA]</scope>
    <source>
        <strain evidence="2 3">SY3</strain>
    </source>
</reference>
<dbReference type="PATRIC" id="fig|1341156.4.peg.2700"/>
<dbReference type="OrthoDB" id="9768524at2"/>
<feature type="domain" description="DUF4340" evidence="1">
    <location>
        <begin position="93"/>
        <end position="216"/>
    </location>
</feature>
<protein>
    <recommendedName>
        <fullName evidence="1">DUF4340 domain-containing protein</fullName>
    </recommendedName>
</protein>
<dbReference type="InterPro" id="IPR025641">
    <property type="entry name" value="DUF4340"/>
</dbReference>